<dbReference type="GO" id="GO:0005615">
    <property type="term" value="C:extracellular space"/>
    <property type="evidence" value="ECO:0007669"/>
    <property type="project" value="InterPro"/>
</dbReference>
<evidence type="ECO:0000256" key="1">
    <source>
        <dbReference type="ARBA" id="ARBA00004613"/>
    </source>
</evidence>
<dbReference type="Gene3D" id="3.30.497.10">
    <property type="entry name" value="Antithrombin, subunit I, domain 2"/>
    <property type="match status" value="1"/>
</dbReference>
<proteinExistence type="inferred from homology"/>
<dbReference type="GO" id="GO:0010757">
    <property type="term" value="P:negative regulation of plasminogen activation"/>
    <property type="evidence" value="ECO:0007669"/>
    <property type="project" value="TreeGrafter"/>
</dbReference>
<keyword evidence="6" id="KW-0722">Serine protease inhibitor</keyword>
<evidence type="ECO:0000256" key="7">
    <source>
        <dbReference type="ARBA" id="ARBA00023180"/>
    </source>
</evidence>
<dbReference type="InterPro" id="IPR023796">
    <property type="entry name" value="Serpin_dom"/>
</dbReference>
<reference evidence="13" key="1">
    <citation type="submission" date="2025-08" db="UniProtKB">
        <authorList>
            <consortium name="Ensembl"/>
        </authorList>
    </citation>
    <scope>IDENTIFICATION</scope>
</reference>
<dbReference type="SMART" id="SM00093">
    <property type="entry name" value="SERPIN"/>
    <property type="match status" value="1"/>
</dbReference>
<evidence type="ECO:0000256" key="4">
    <source>
        <dbReference type="ARBA" id="ARBA00022690"/>
    </source>
</evidence>
<dbReference type="GeneTree" id="ENSGT00940000160621"/>
<dbReference type="PANTHER" id="PTHR11461">
    <property type="entry name" value="SERINE PROTEASE INHIBITOR, SERPIN"/>
    <property type="match status" value="1"/>
</dbReference>
<comment type="similarity">
    <text evidence="2 12">Belongs to the serpin family.</text>
</comment>
<dbReference type="Ensembl" id="ENSCPBT00000003968.1">
    <property type="protein sequence ID" value="ENSCPBP00000003256.1"/>
    <property type="gene ID" value="ENSCPBG00000000585.1"/>
</dbReference>
<comment type="subunit">
    <text evidence="11">Forms a heterodimer with TMPRSS7. Interacts with VTN. Binds LRP1B; binding is followed by internalization and degradation. Interacts with PPP1CB. In complex with PLAU/uPA, interacts with PLAUR/uPAR. Interacts with SORL1 and LRP1, either alone or in complex with PLAU; these interactions are abolished in the presence of LRPAP1/RAP. The ternary complex composed of PLAUR-PLAU-PAI1 also interacts with SORL1. Interacts with PLAT/tPA. Also interacts with SORL1, when complexed to PLAT/tPA.</text>
</comment>
<dbReference type="AlphaFoldDB" id="A0A8C3F4N4"/>
<dbReference type="Proteomes" id="UP000694380">
    <property type="component" value="Unplaced"/>
</dbReference>
<dbReference type="PANTHER" id="PTHR11461:SF49">
    <property type="entry name" value="PLASMINOGEN ACTIVATOR INHIBITOR 1"/>
    <property type="match status" value="1"/>
</dbReference>
<organism evidence="13 14">
    <name type="scientific">Chrysemys picta bellii</name>
    <name type="common">Western painted turtle</name>
    <name type="synonym">Emys bellii</name>
    <dbReference type="NCBI Taxonomy" id="8478"/>
    <lineage>
        <taxon>Eukaryota</taxon>
        <taxon>Metazoa</taxon>
        <taxon>Chordata</taxon>
        <taxon>Craniata</taxon>
        <taxon>Vertebrata</taxon>
        <taxon>Euteleostomi</taxon>
        <taxon>Archelosauria</taxon>
        <taxon>Testudinata</taxon>
        <taxon>Testudines</taxon>
        <taxon>Cryptodira</taxon>
        <taxon>Durocryptodira</taxon>
        <taxon>Testudinoidea</taxon>
        <taxon>Emydidae</taxon>
        <taxon>Chrysemys</taxon>
    </lineage>
</organism>
<evidence type="ECO:0000256" key="8">
    <source>
        <dbReference type="ARBA" id="ARBA00040523"/>
    </source>
</evidence>
<evidence type="ECO:0000256" key="11">
    <source>
        <dbReference type="ARBA" id="ARBA00066062"/>
    </source>
</evidence>
<dbReference type="Gene3D" id="2.30.39.10">
    <property type="entry name" value="Alpha-1-antitrypsin, domain 1"/>
    <property type="match status" value="1"/>
</dbReference>
<sequence>MQLPLVVLAGMALLCVADPLRHPTGSRVAQLSADFGMKVFREVAKVSPDRNVAFSPFGVASVLAMLQMAAAGESRSQIKAAMEYGVHERGIPQALRWLRKELTAPKNQDKVDVADALFVQRDLGLAPGFMKTFARAFRQTVKQVNFTEGERARFIINDWVKDSTHGMISDFLGPGTVDDLTRLVLVNAVYFKGLWKLPFPEAATRQRIFHKSDGSSVVVPMMEQTAKFNYGEFLTPDRVDYDVVELPYHGDTLSMLIAAPYRREVPLAALTRVLDAQLVGKWKTNMTRVPRQLVLPKFSLESESDLRRPLQQLGVRDVFNPSAADFTSLSAEESLYVAQALQKVKIEVNESGTKASSATAAIVYARMSPLEIIMDRPFLFVVRHNPTGAILFMGQVMEP</sequence>
<evidence type="ECO:0000256" key="12">
    <source>
        <dbReference type="RuleBase" id="RU000411"/>
    </source>
</evidence>
<dbReference type="PROSITE" id="PS00284">
    <property type="entry name" value="SERPIN"/>
    <property type="match status" value="1"/>
</dbReference>
<keyword evidence="3" id="KW-0964">Secreted</keyword>
<evidence type="ECO:0000256" key="5">
    <source>
        <dbReference type="ARBA" id="ARBA00022729"/>
    </source>
</evidence>
<dbReference type="SUPFAM" id="SSF56574">
    <property type="entry name" value="Serpins"/>
    <property type="match status" value="1"/>
</dbReference>
<evidence type="ECO:0000256" key="9">
    <source>
        <dbReference type="ARBA" id="ARBA00041825"/>
    </source>
</evidence>
<evidence type="ECO:0000256" key="6">
    <source>
        <dbReference type="ARBA" id="ARBA00022900"/>
    </source>
</evidence>
<accession>A0A8C3F4N4</accession>
<protein>
    <recommendedName>
        <fullName evidence="8">Plasminogen activator inhibitor 1</fullName>
    </recommendedName>
    <alternativeName>
        <fullName evidence="9">Endothelial plasminogen activator inhibitor</fullName>
    </alternativeName>
    <alternativeName>
        <fullName evidence="10">Serpin E1</fullName>
    </alternativeName>
</protein>
<keyword evidence="5" id="KW-0732">Signal</keyword>
<keyword evidence="4" id="KW-0646">Protease inhibitor</keyword>
<dbReference type="OrthoDB" id="8179360at2759"/>
<name>A0A8C3F4N4_CHRPI</name>
<keyword evidence="14" id="KW-1185">Reference proteome</keyword>
<evidence type="ECO:0000313" key="13">
    <source>
        <dbReference type="Ensembl" id="ENSCPBP00000003256.1"/>
    </source>
</evidence>
<reference evidence="13" key="2">
    <citation type="submission" date="2025-09" db="UniProtKB">
        <authorList>
            <consortium name="Ensembl"/>
        </authorList>
    </citation>
    <scope>IDENTIFICATION</scope>
</reference>
<dbReference type="InterPro" id="IPR023795">
    <property type="entry name" value="Serpin_CS"/>
</dbReference>
<dbReference type="FunFam" id="3.30.497.10:FF:000006">
    <property type="entry name" value="Plasminogen activator inhibitor 1"/>
    <property type="match status" value="1"/>
</dbReference>
<keyword evidence="7" id="KW-0325">Glycoprotein</keyword>
<dbReference type="FunFam" id="2.30.39.10:FF:000006">
    <property type="entry name" value="Plasminogen activator inhibitor 1"/>
    <property type="match status" value="1"/>
</dbReference>
<evidence type="ECO:0000256" key="10">
    <source>
        <dbReference type="ARBA" id="ARBA00043166"/>
    </source>
</evidence>
<dbReference type="GO" id="GO:0004867">
    <property type="term" value="F:serine-type endopeptidase inhibitor activity"/>
    <property type="evidence" value="ECO:0007669"/>
    <property type="project" value="UniProtKB-KW"/>
</dbReference>
<dbReference type="InterPro" id="IPR042185">
    <property type="entry name" value="Serpin_sf_2"/>
</dbReference>
<evidence type="ECO:0000256" key="2">
    <source>
        <dbReference type="ARBA" id="ARBA00009500"/>
    </source>
</evidence>
<dbReference type="InterPro" id="IPR000215">
    <property type="entry name" value="Serpin_fam"/>
</dbReference>
<dbReference type="Pfam" id="PF00079">
    <property type="entry name" value="Serpin"/>
    <property type="match status" value="1"/>
</dbReference>
<dbReference type="InterPro" id="IPR042178">
    <property type="entry name" value="Serpin_sf_1"/>
</dbReference>
<dbReference type="OMA" id="QHKQTGA"/>
<evidence type="ECO:0000313" key="14">
    <source>
        <dbReference type="Proteomes" id="UP000694380"/>
    </source>
</evidence>
<dbReference type="InterPro" id="IPR036186">
    <property type="entry name" value="Serpin_sf"/>
</dbReference>
<comment type="subcellular location">
    <subcellularLocation>
        <location evidence="1">Secreted</location>
    </subcellularLocation>
</comment>
<evidence type="ECO:0000256" key="3">
    <source>
        <dbReference type="ARBA" id="ARBA00022525"/>
    </source>
</evidence>
<dbReference type="GO" id="GO:0061044">
    <property type="term" value="P:negative regulation of vascular wound healing"/>
    <property type="evidence" value="ECO:0007669"/>
    <property type="project" value="TreeGrafter"/>
</dbReference>